<feature type="region of interest" description="Disordered" evidence="1">
    <location>
        <begin position="259"/>
        <end position="283"/>
    </location>
</feature>
<evidence type="ECO:0000313" key="4">
    <source>
        <dbReference type="Proteomes" id="UP000759537"/>
    </source>
</evidence>
<gene>
    <name evidence="3" type="ORF">DFH94DRAFT_684801</name>
</gene>
<dbReference type="Proteomes" id="UP000759537">
    <property type="component" value="Unassembled WGS sequence"/>
</dbReference>
<name>A0A9P5MR75_9AGAM</name>
<dbReference type="AlphaFoldDB" id="A0A9P5MR75"/>
<accession>A0A9P5MR75</accession>
<evidence type="ECO:0000256" key="1">
    <source>
        <dbReference type="SAM" id="MobiDB-lite"/>
    </source>
</evidence>
<reference evidence="3" key="1">
    <citation type="submission" date="2019-10" db="EMBL/GenBank/DDBJ databases">
        <authorList>
            <consortium name="DOE Joint Genome Institute"/>
            <person name="Kuo A."/>
            <person name="Miyauchi S."/>
            <person name="Kiss E."/>
            <person name="Drula E."/>
            <person name="Kohler A."/>
            <person name="Sanchez-Garcia M."/>
            <person name="Andreopoulos B."/>
            <person name="Barry K.W."/>
            <person name="Bonito G."/>
            <person name="Buee M."/>
            <person name="Carver A."/>
            <person name="Chen C."/>
            <person name="Cichocki N."/>
            <person name="Clum A."/>
            <person name="Culley D."/>
            <person name="Crous P.W."/>
            <person name="Fauchery L."/>
            <person name="Girlanda M."/>
            <person name="Hayes R."/>
            <person name="Keri Z."/>
            <person name="LaButti K."/>
            <person name="Lipzen A."/>
            <person name="Lombard V."/>
            <person name="Magnuson J."/>
            <person name="Maillard F."/>
            <person name="Morin E."/>
            <person name="Murat C."/>
            <person name="Nolan M."/>
            <person name="Ohm R."/>
            <person name="Pangilinan J."/>
            <person name="Pereira M."/>
            <person name="Perotto S."/>
            <person name="Peter M."/>
            <person name="Riley R."/>
            <person name="Sitrit Y."/>
            <person name="Stielow B."/>
            <person name="Szollosi G."/>
            <person name="Zifcakova L."/>
            <person name="Stursova M."/>
            <person name="Spatafora J.W."/>
            <person name="Tedersoo L."/>
            <person name="Vaario L.-M."/>
            <person name="Yamada A."/>
            <person name="Yan M."/>
            <person name="Wang P."/>
            <person name="Xu J."/>
            <person name="Bruns T."/>
            <person name="Baldrian P."/>
            <person name="Vilgalys R."/>
            <person name="Henrissat B."/>
            <person name="Grigoriev I.V."/>
            <person name="Hibbett D."/>
            <person name="Nagy L.G."/>
            <person name="Martin F.M."/>
        </authorList>
    </citation>
    <scope>NUCLEOTIDE SEQUENCE</scope>
    <source>
        <strain evidence="3">Prilba</strain>
    </source>
</reference>
<evidence type="ECO:0000259" key="2">
    <source>
        <dbReference type="Pfam" id="PF17109"/>
    </source>
</evidence>
<evidence type="ECO:0000313" key="3">
    <source>
        <dbReference type="EMBL" id="KAF8471650.1"/>
    </source>
</evidence>
<comment type="caution">
    <text evidence="3">The sequence shown here is derived from an EMBL/GenBank/DDBJ whole genome shotgun (WGS) entry which is preliminary data.</text>
</comment>
<proteinExistence type="predicted"/>
<protein>
    <recommendedName>
        <fullName evidence="2">Fungal STAND N-terminal Goodbye domain-containing protein</fullName>
    </recommendedName>
</protein>
<dbReference type="OrthoDB" id="3282200at2759"/>
<reference evidence="3" key="2">
    <citation type="journal article" date="2020" name="Nat. Commun.">
        <title>Large-scale genome sequencing of mycorrhizal fungi provides insights into the early evolution of symbiotic traits.</title>
        <authorList>
            <person name="Miyauchi S."/>
            <person name="Kiss E."/>
            <person name="Kuo A."/>
            <person name="Drula E."/>
            <person name="Kohler A."/>
            <person name="Sanchez-Garcia M."/>
            <person name="Morin E."/>
            <person name="Andreopoulos B."/>
            <person name="Barry K.W."/>
            <person name="Bonito G."/>
            <person name="Buee M."/>
            <person name="Carver A."/>
            <person name="Chen C."/>
            <person name="Cichocki N."/>
            <person name="Clum A."/>
            <person name="Culley D."/>
            <person name="Crous P.W."/>
            <person name="Fauchery L."/>
            <person name="Girlanda M."/>
            <person name="Hayes R.D."/>
            <person name="Keri Z."/>
            <person name="LaButti K."/>
            <person name="Lipzen A."/>
            <person name="Lombard V."/>
            <person name="Magnuson J."/>
            <person name="Maillard F."/>
            <person name="Murat C."/>
            <person name="Nolan M."/>
            <person name="Ohm R.A."/>
            <person name="Pangilinan J."/>
            <person name="Pereira M.F."/>
            <person name="Perotto S."/>
            <person name="Peter M."/>
            <person name="Pfister S."/>
            <person name="Riley R."/>
            <person name="Sitrit Y."/>
            <person name="Stielow J.B."/>
            <person name="Szollosi G."/>
            <person name="Zifcakova L."/>
            <person name="Stursova M."/>
            <person name="Spatafora J.W."/>
            <person name="Tedersoo L."/>
            <person name="Vaario L.M."/>
            <person name="Yamada A."/>
            <person name="Yan M."/>
            <person name="Wang P."/>
            <person name="Xu J."/>
            <person name="Bruns T."/>
            <person name="Baldrian P."/>
            <person name="Vilgalys R."/>
            <person name="Dunand C."/>
            <person name="Henrissat B."/>
            <person name="Grigoriev I.V."/>
            <person name="Hibbett D."/>
            <person name="Nagy L.G."/>
            <person name="Martin F.M."/>
        </authorList>
    </citation>
    <scope>NUCLEOTIDE SEQUENCE</scope>
    <source>
        <strain evidence="3">Prilba</strain>
    </source>
</reference>
<sequence length="331" mass="36003">MSQTSPETDSRSNYQAIFDSALEVYKKKTGKDLTSHPLLRSFEACHSPDAVLAVLRAQILGHGNPQSIGENLLLTWLSPTINVLNAFSVTIGGVVSPAYPPVGVIFTGIGVLLSATSAVSASRDLLLGLFERIENIFRRLEIYIDVPQTPGMTDAIVKVMVEVLSILAIATKEINQNSAKMFLKKLAGKTDIEDALLRLEEVTLEEARMAATESLKAIHGIGSNVQDTLKAMEDRMRGMEGMLQPRLQGVDDRVKDKAVDSTEKPGLPKSNDFNAVAPEGLKTTQGTDDKIQCVHDPEEGEHRNRVIDVDDVRSTVHTGSRVIAGARVIHN</sequence>
<dbReference type="InterPro" id="IPR031350">
    <property type="entry name" value="Goodbye_dom"/>
</dbReference>
<dbReference type="Pfam" id="PF17109">
    <property type="entry name" value="Goodbye"/>
    <property type="match status" value="1"/>
</dbReference>
<keyword evidence="4" id="KW-1185">Reference proteome</keyword>
<organism evidence="3 4">
    <name type="scientific">Russula ochroleuca</name>
    <dbReference type="NCBI Taxonomy" id="152965"/>
    <lineage>
        <taxon>Eukaryota</taxon>
        <taxon>Fungi</taxon>
        <taxon>Dikarya</taxon>
        <taxon>Basidiomycota</taxon>
        <taxon>Agaricomycotina</taxon>
        <taxon>Agaricomycetes</taxon>
        <taxon>Russulales</taxon>
        <taxon>Russulaceae</taxon>
        <taxon>Russula</taxon>
    </lineage>
</organism>
<feature type="domain" description="Fungal STAND N-terminal Goodbye" evidence="2">
    <location>
        <begin position="18"/>
        <end position="143"/>
    </location>
</feature>
<dbReference type="EMBL" id="WHVB01000022">
    <property type="protein sequence ID" value="KAF8471650.1"/>
    <property type="molecule type" value="Genomic_DNA"/>
</dbReference>